<keyword evidence="2 9" id="KW-0436">Ligase</keyword>
<feature type="binding site" evidence="9">
    <location>
        <position position="259"/>
    </location>
    <ligand>
        <name>Zn(2+)</name>
        <dbReference type="ChEBI" id="CHEBI:29105"/>
    </ligand>
</feature>
<comment type="subcellular location">
    <subcellularLocation>
        <location evidence="9">Cytoplasm</location>
    </subcellularLocation>
</comment>
<dbReference type="Proteomes" id="UP000178249">
    <property type="component" value="Unassembled WGS sequence"/>
</dbReference>
<dbReference type="SUPFAM" id="SSF52374">
    <property type="entry name" value="Nucleotidylyl transferase"/>
    <property type="match status" value="1"/>
</dbReference>
<evidence type="ECO:0000256" key="3">
    <source>
        <dbReference type="ARBA" id="ARBA00022723"/>
    </source>
</evidence>
<dbReference type="EC" id="6.1.1.16" evidence="9"/>
<gene>
    <name evidence="9" type="primary">cysS</name>
    <name evidence="12" type="ORF">A2841_03130</name>
</gene>
<comment type="caution">
    <text evidence="12">The sequence shown here is derived from an EMBL/GenBank/DDBJ whole genome shotgun (WGS) entry which is preliminary data.</text>
</comment>
<dbReference type="Gene3D" id="3.40.50.620">
    <property type="entry name" value="HUPs"/>
    <property type="match status" value="1"/>
</dbReference>
<name>A0A1F6C1T0_9BACT</name>
<keyword evidence="8 9" id="KW-0030">Aminoacyl-tRNA synthetase</keyword>
<accession>A0A1F6C1T0</accession>
<dbReference type="GO" id="GO:0008270">
    <property type="term" value="F:zinc ion binding"/>
    <property type="evidence" value="ECO:0007669"/>
    <property type="project" value="UniProtKB-UniRule"/>
</dbReference>
<dbReference type="GO" id="GO:0006423">
    <property type="term" value="P:cysteinyl-tRNA aminoacylation"/>
    <property type="evidence" value="ECO:0007669"/>
    <property type="project" value="UniProtKB-UniRule"/>
</dbReference>
<proteinExistence type="inferred from homology"/>
<dbReference type="InterPro" id="IPR015803">
    <property type="entry name" value="Cys-tRNA-ligase"/>
</dbReference>
<dbReference type="CDD" id="cd00672">
    <property type="entry name" value="CysRS_core"/>
    <property type="match status" value="1"/>
</dbReference>
<evidence type="ECO:0000256" key="1">
    <source>
        <dbReference type="ARBA" id="ARBA00011245"/>
    </source>
</evidence>
<evidence type="ECO:0000259" key="11">
    <source>
        <dbReference type="Pfam" id="PF23493"/>
    </source>
</evidence>
<dbReference type="PANTHER" id="PTHR10890:SF3">
    <property type="entry name" value="CYSTEINE--TRNA LIGASE, CYTOPLASMIC"/>
    <property type="match status" value="1"/>
</dbReference>
<feature type="binding site" evidence="9">
    <location>
        <position position="255"/>
    </location>
    <ligand>
        <name>Zn(2+)</name>
        <dbReference type="ChEBI" id="CHEBI:29105"/>
    </ligand>
</feature>
<dbReference type="InterPro" id="IPR009080">
    <property type="entry name" value="tRNAsynth_Ia_anticodon-bd"/>
</dbReference>
<dbReference type="HAMAP" id="MF_00041">
    <property type="entry name" value="Cys_tRNA_synth"/>
    <property type="match status" value="1"/>
</dbReference>
<organism evidence="12 13">
    <name type="scientific">Candidatus Kaiserbacteria bacterium RIFCSPHIGHO2_01_FULL_48_10</name>
    <dbReference type="NCBI Taxonomy" id="1798476"/>
    <lineage>
        <taxon>Bacteria</taxon>
        <taxon>Candidatus Kaiseribacteriota</taxon>
    </lineage>
</organism>
<sequence length="480" mass="53230">MLGLFAQKPSETKKILFYNTLSKVKEPFVAATRAVKIYTCGPTVYDYAHIGNLRAYVFADVLRRTLEYAGYEVKQIINITDVGHLVGDGDEGEDKMTAGLKREGMEPTLENMKLLAEKYAAAFMADLKELNVKTPFAFPRASEHIPEQIAFVATLMDKGYAYRTSEGIYFDVAKFPKYGILGGSASAEHSRIGVSSEKRDPRDFTLWKLDAHAGWDAPWGRGFPGWHIECTAMATKYLGKSFDIHTGGVDHIPVHHNNEIAQAEAVSGKPFVRYWMHGEFLTVDGQKISKSLGNIITLKQLKDRGISGAALRYWLLTAHYRQTVNFTWSAIEGAEKALYRLMRAFSDFKTEGKVSAAYRERFTDALYDDVNTAEAVALMWDLLKDDSVSPADKRSTLSDFDRILGLGLNTMGRGVVERVAVVSIGDLPSAVETLMEEREVARTNGDWAHADELRSQIAAAGFTVEDTAEGPVVRKSGGPL</sequence>
<dbReference type="Gene3D" id="1.20.120.640">
    <property type="entry name" value="Anticodon-binding domain of a subclass of class I aminoacyl-tRNA synthetases"/>
    <property type="match status" value="1"/>
</dbReference>
<feature type="domain" description="Cysteinyl-tRNA ligase anticodon binding" evidence="11">
    <location>
        <begin position="426"/>
        <end position="469"/>
    </location>
</feature>
<evidence type="ECO:0000313" key="12">
    <source>
        <dbReference type="EMBL" id="OGG43028.1"/>
    </source>
</evidence>
<dbReference type="InterPro" id="IPR014729">
    <property type="entry name" value="Rossmann-like_a/b/a_fold"/>
</dbReference>
<comment type="caution">
    <text evidence="9">Lacks conserved residue(s) required for the propagation of feature annotation.</text>
</comment>
<dbReference type="Pfam" id="PF01406">
    <property type="entry name" value="tRNA-synt_1e"/>
    <property type="match status" value="1"/>
</dbReference>
<dbReference type="InterPro" id="IPR056411">
    <property type="entry name" value="CysS_C"/>
</dbReference>
<dbReference type="GO" id="GO:0005524">
    <property type="term" value="F:ATP binding"/>
    <property type="evidence" value="ECO:0007669"/>
    <property type="project" value="UniProtKB-UniRule"/>
</dbReference>
<keyword evidence="7 9" id="KW-0648">Protein biosynthesis</keyword>
<dbReference type="Pfam" id="PF23493">
    <property type="entry name" value="CysS_C"/>
    <property type="match status" value="1"/>
</dbReference>
<dbReference type="PANTHER" id="PTHR10890">
    <property type="entry name" value="CYSTEINYL-TRNA SYNTHETASE"/>
    <property type="match status" value="1"/>
</dbReference>
<feature type="short sequence motif" description="'HIGH' region" evidence="9">
    <location>
        <begin position="42"/>
        <end position="52"/>
    </location>
</feature>
<dbReference type="PRINTS" id="PR00983">
    <property type="entry name" value="TRNASYNTHCYS"/>
</dbReference>
<dbReference type="InterPro" id="IPR024909">
    <property type="entry name" value="Cys-tRNA/MSH_ligase"/>
</dbReference>
<keyword evidence="9" id="KW-0963">Cytoplasm</keyword>
<dbReference type="NCBIfam" id="TIGR00435">
    <property type="entry name" value="cysS"/>
    <property type="match status" value="1"/>
</dbReference>
<feature type="domain" description="tRNA synthetases class I catalytic" evidence="10">
    <location>
        <begin position="32"/>
        <end position="334"/>
    </location>
</feature>
<comment type="similarity">
    <text evidence="9">Belongs to the class-I aminoacyl-tRNA synthetase family.</text>
</comment>
<comment type="cofactor">
    <cofactor evidence="9">
        <name>Zn(2+)</name>
        <dbReference type="ChEBI" id="CHEBI:29105"/>
    </cofactor>
    <text evidence="9">Binds 1 zinc ion per subunit.</text>
</comment>
<keyword evidence="6 9" id="KW-0067">ATP-binding</keyword>
<keyword evidence="4 9" id="KW-0547">Nucleotide-binding</keyword>
<protein>
    <recommendedName>
        <fullName evidence="9">Cysteine--tRNA ligase</fullName>
        <ecNumber evidence="9">6.1.1.16</ecNumber>
    </recommendedName>
    <alternativeName>
        <fullName evidence="9">Cysteinyl-tRNA synthetase</fullName>
        <shortName evidence="9">CysRS</shortName>
    </alternativeName>
</protein>
<dbReference type="GO" id="GO:0004817">
    <property type="term" value="F:cysteine-tRNA ligase activity"/>
    <property type="evidence" value="ECO:0007669"/>
    <property type="project" value="UniProtKB-UniRule"/>
</dbReference>
<comment type="catalytic activity">
    <reaction evidence="9">
        <text>tRNA(Cys) + L-cysteine + ATP = L-cysteinyl-tRNA(Cys) + AMP + diphosphate</text>
        <dbReference type="Rhea" id="RHEA:17773"/>
        <dbReference type="Rhea" id="RHEA-COMP:9661"/>
        <dbReference type="Rhea" id="RHEA-COMP:9679"/>
        <dbReference type="ChEBI" id="CHEBI:30616"/>
        <dbReference type="ChEBI" id="CHEBI:33019"/>
        <dbReference type="ChEBI" id="CHEBI:35235"/>
        <dbReference type="ChEBI" id="CHEBI:78442"/>
        <dbReference type="ChEBI" id="CHEBI:78517"/>
        <dbReference type="ChEBI" id="CHEBI:456215"/>
        <dbReference type="EC" id="6.1.1.16"/>
    </reaction>
</comment>
<reference evidence="12 13" key="1">
    <citation type="journal article" date="2016" name="Nat. Commun.">
        <title>Thousands of microbial genomes shed light on interconnected biogeochemical processes in an aquifer system.</title>
        <authorList>
            <person name="Anantharaman K."/>
            <person name="Brown C.T."/>
            <person name="Hug L.A."/>
            <person name="Sharon I."/>
            <person name="Castelle C.J."/>
            <person name="Probst A.J."/>
            <person name="Thomas B.C."/>
            <person name="Singh A."/>
            <person name="Wilkins M.J."/>
            <person name="Karaoz U."/>
            <person name="Brodie E.L."/>
            <person name="Williams K.H."/>
            <person name="Hubbard S.S."/>
            <person name="Banfield J.F."/>
        </authorList>
    </citation>
    <scope>NUCLEOTIDE SEQUENCE [LARGE SCALE GENOMIC DNA]</scope>
</reference>
<dbReference type="GO" id="GO:0005829">
    <property type="term" value="C:cytosol"/>
    <property type="evidence" value="ECO:0007669"/>
    <property type="project" value="TreeGrafter"/>
</dbReference>
<dbReference type="EMBL" id="MFKP01000058">
    <property type="protein sequence ID" value="OGG43028.1"/>
    <property type="molecule type" value="Genomic_DNA"/>
</dbReference>
<keyword evidence="3 9" id="KW-0479">Metal-binding</keyword>
<keyword evidence="5 9" id="KW-0862">Zinc</keyword>
<feature type="binding site" evidence="9">
    <location>
        <position position="40"/>
    </location>
    <ligand>
        <name>Zn(2+)</name>
        <dbReference type="ChEBI" id="CHEBI:29105"/>
    </ligand>
</feature>
<evidence type="ECO:0000256" key="8">
    <source>
        <dbReference type="ARBA" id="ARBA00023146"/>
    </source>
</evidence>
<evidence type="ECO:0000256" key="6">
    <source>
        <dbReference type="ARBA" id="ARBA00022840"/>
    </source>
</evidence>
<evidence type="ECO:0000313" key="13">
    <source>
        <dbReference type="Proteomes" id="UP000178249"/>
    </source>
</evidence>
<evidence type="ECO:0000256" key="9">
    <source>
        <dbReference type="HAMAP-Rule" id="MF_00041"/>
    </source>
</evidence>
<feature type="binding site" evidence="9">
    <location>
        <position position="230"/>
    </location>
    <ligand>
        <name>Zn(2+)</name>
        <dbReference type="ChEBI" id="CHEBI:29105"/>
    </ligand>
</feature>
<evidence type="ECO:0000256" key="4">
    <source>
        <dbReference type="ARBA" id="ARBA00022741"/>
    </source>
</evidence>
<comment type="subunit">
    <text evidence="1 9">Monomer.</text>
</comment>
<feature type="binding site" evidence="9">
    <location>
        <position position="290"/>
    </location>
    <ligand>
        <name>ATP</name>
        <dbReference type="ChEBI" id="CHEBI:30616"/>
    </ligand>
</feature>
<evidence type="ECO:0000259" key="10">
    <source>
        <dbReference type="Pfam" id="PF01406"/>
    </source>
</evidence>
<evidence type="ECO:0000256" key="7">
    <source>
        <dbReference type="ARBA" id="ARBA00022917"/>
    </source>
</evidence>
<dbReference type="InterPro" id="IPR032678">
    <property type="entry name" value="tRNA-synt_1_cat_dom"/>
</dbReference>
<dbReference type="AlphaFoldDB" id="A0A1F6C1T0"/>
<evidence type="ECO:0000256" key="2">
    <source>
        <dbReference type="ARBA" id="ARBA00022598"/>
    </source>
</evidence>
<dbReference type="SUPFAM" id="SSF47323">
    <property type="entry name" value="Anticodon-binding domain of a subclass of class I aminoacyl-tRNA synthetases"/>
    <property type="match status" value="1"/>
</dbReference>
<evidence type="ECO:0000256" key="5">
    <source>
        <dbReference type="ARBA" id="ARBA00022833"/>
    </source>
</evidence>